<evidence type="ECO:0008006" key="3">
    <source>
        <dbReference type="Google" id="ProtNLM"/>
    </source>
</evidence>
<protein>
    <recommendedName>
        <fullName evidence="3">Peptidase S24/S26A/S26B/S26C domain-containing protein</fullName>
    </recommendedName>
</protein>
<dbReference type="Proteomes" id="UP001595926">
    <property type="component" value="Unassembled WGS sequence"/>
</dbReference>
<organism evidence="1 2">
    <name type="scientific">Pseudofrancisella aestuarii</name>
    <dbReference type="NCBI Taxonomy" id="2670347"/>
    <lineage>
        <taxon>Bacteria</taxon>
        <taxon>Pseudomonadati</taxon>
        <taxon>Pseudomonadota</taxon>
        <taxon>Gammaproteobacteria</taxon>
        <taxon>Thiotrichales</taxon>
        <taxon>Francisellaceae</taxon>
        <taxon>Pseudofrancisella</taxon>
    </lineage>
</organism>
<dbReference type="RefSeq" id="WP_119331169.1">
    <property type="nucleotide sequence ID" value="NZ_JBHSJH010000003.1"/>
</dbReference>
<proteinExistence type="predicted"/>
<dbReference type="Gene3D" id="2.10.109.10">
    <property type="entry name" value="Umud Fragment, subunit A"/>
    <property type="match status" value="1"/>
</dbReference>
<evidence type="ECO:0000313" key="1">
    <source>
        <dbReference type="EMBL" id="MFC4892817.1"/>
    </source>
</evidence>
<name>A0ABV9TCS4_9GAMM</name>
<comment type="caution">
    <text evidence="1">The sequence shown here is derived from an EMBL/GenBank/DDBJ whole genome shotgun (WGS) entry which is preliminary data.</text>
</comment>
<accession>A0ABV9TCS4</accession>
<dbReference type="EMBL" id="JBHSJH010000003">
    <property type="protein sequence ID" value="MFC4892817.1"/>
    <property type="molecule type" value="Genomic_DNA"/>
</dbReference>
<evidence type="ECO:0000313" key="2">
    <source>
        <dbReference type="Proteomes" id="UP001595926"/>
    </source>
</evidence>
<gene>
    <name evidence="1" type="ORF">ACFPDQ_07105</name>
</gene>
<reference evidence="2" key="1">
    <citation type="journal article" date="2019" name="Int. J. Syst. Evol. Microbiol.">
        <title>The Global Catalogue of Microorganisms (GCM) 10K type strain sequencing project: providing services to taxonomists for standard genome sequencing and annotation.</title>
        <authorList>
            <consortium name="The Broad Institute Genomics Platform"/>
            <consortium name="The Broad Institute Genome Sequencing Center for Infectious Disease"/>
            <person name="Wu L."/>
            <person name="Ma J."/>
        </authorList>
    </citation>
    <scope>NUCLEOTIDE SEQUENCE [LARGE SCALE GENOMIC DNA]</scope>
    <source>
        <strain evidence="2">CGMCC 1.13718</strain>
    </source>
</reference>
<sequence length="108" mass="12557">MSINFNKDAFALEIRSIHMSNSSHEKNLDIGDIVYFDPKLPIQTGRVAVIKNMNDEYNIVLLQEGSNSEFIGKYIHEYFSNREIAIKEVVAIAFRRTRVTDFENIRVF</sequence>
<keyword evidence="2" id="KW-1185">Reference proteome</keyword>